<dbReference type="SUPFAM" id="SSF64182">
    <property type="entry name" value="DHH phosphoesterases"/>
    <property type="match status" value="1"/>
</dbReference>
<dbReference type="InterPro" id="IPR038763">
    <property type="entry name" value="DHH_sf"/>
</dbReference>
<proteinExistence type="predicted"/>
<evidence type="ECO:0000313" key="2">
    <source>
        <dbReference type="EMBL" id="EJW93148.1"/>
    </source>
</evidence>
<name>J9FFE4_9ZZZZ</name>
<accession>J9FFE4</accession>
<feature type="non-terminal residue" evidence="2">
    <location>
        <position position="55"/>
    </location>
</feature>
<dbReference type="Pfam" id="PF01368">
    <property type="entry name" value="DHH"/>
    <property type="match status" value="1"/>
</dbReference>
<dbReference type="InterPro" id="IPR001667">
    <property type="entry name" value="DDH_dom"/>
</dbReference>
<reference evidence="2" key="1">
    <citation type="journal article" date="2012" name="PLoS ONE">
        <title>Gene sets for utilization of primary and secondary nutrition supplies in the distal gut of endangered iberian lynx.</title>
        <authorList>
            <person name="Alcaide M."/>
            <person name="Messina E."/>
            <person name="Richter M."/>
            <person name="Bargiela R."/>
            <person name="Peplies J."/>
            <person name="Huws S.A."/>
            <person name="Newbold C.J."/>
            <person name="Golyshin P.N."/>
            <person name="Simon M.A."/>
            <person name="Lopez G."/>
            <person name="Yakimov M.M."/>
            <person name="Ferrer M."/>
        </authorList>
    </citation>
    <scope>NUCLEOTIDE SEQUENCE</scope>
</reference>
<evidence type="ECO:0000259" key="1">
    <source>
        <dbReference type="Pfam" id="PF01368"/>
    </source>
</evidence>
<organism evidence="2">
    <name type="scientific">gut metagenome</name>
    <dbReference type="NCBI Taxonomy" id="749906"/>
    <lineage>
        <taxon>unclassified sequences</taxon>
        <taxon>metagenomes</taxon>
        <taxon>organismal metagenomes</taxon>
    </lineage>
</organism>
<dbReference type="Gene3D" id="3.90.1640.10">
    <property type="entry name" value="inorganic pyrophosphatase (n-terminal core)"/>
    <property type="match status" value="1"/>
</dbReference>
<gene>
    <name evidence="2" type="ORF">EVA_18746</name>
</gene>
<dbReference type="AlphaFoldDB" id="J9FFE4"/>
<comment type="caution">
    <text evidence="2">The sequence shown here is derived from an EMBL/GenBank/DDBJ whole genome shotgun (WGS) entry which is preliminary data.</text>
</comment>
<protein>
    <submittedName>
        <fullName evidence="2">Protein containing Phosphoesterase, RecJ-like domain protein</fullName>
    </submittedName>
</protein>
<sequence>MSELLELLEAISRLLRADDVLLLCHKNPDGDTIGSAAALYHALKKLGKNVALLCG</sequence>
<dbReference type="EMBL" id="AMCI01007141">
    <property type="protein sequence ID" value="EJW93148.1"/>
    <property type="molecule type" value="Genomic_DNA"/>
</dbReference>
<feature type="domain" description="DDH" evidence="1">
    <location>
        <begin position="20"/>
        <end position="51"/>
    </location>
</feature>